<accession>A0A1E3G531</accession>
<keyword evidence="2" id="KW-1185">Reference proteome</keyword>
<evidence type="ECO:0000313" key="2">
    <source>
        <dbReference type="Proteomes" id="UP000094570"/>
    </source>
</evidence>
<dbReference type="OrthoDB" id="41070at2"/>
<dbReference type="AlphaFoldDB" id="A0A1E3G531"/>
<dbReference type="RefSeq" id="WP_069292935.1">
    <property type="nucleotide sequence ID" value="NZ_CP140110.1"/>
</dbReference>
<dbReference type="EMBL" id="LWAF01000004">
    <property type="protein sequence ID" value="ODN30758.1"/>
    <property type="molecule type" value="Genomic_DNA"/>
</dbReference>
<name>A0A1E3G531_9BACT</name>
<proteinExistence type="predicted"/>
<evidence type="ECO:0000313" key="1">
    <source>
        <dbReference type="EMBL" id="ODN30758.1"/>
    </source>
</evidence>
<sequence length="956" mass="110727">MLEREWKFLLHKDELEKLQESVEKLIRKEIGIVQWYLPTDREDTEKRLRLEIVKQPTGMLTRWILTEKMDTDDPAVRLETERFVEPSEETLRELRNARVVVKQRYFLSEDPEIVIDEFLTPGDIRYDFDFENLAVLEVEEKSLKIDTEEDLKGLLARLGISGAKLLEGNDIERFKNKNLAVTTSLDPFEIVEYLKNRLMGKVFVVMAVGTSVFTYLKEICLPKGLKEYAKRYANSLKASQNDKDGIRLPAELELVKMLSDKGFRISRIYAMTNRPFIDKQLEEPDKRDLLQTLTEVLKDPEFAGCEQFSKLLEEREAPIQYLILKFILTVAGFEVVNKPLEFNIITSEGASKVLQQVWRYMDEISSIAEEQGAEIVIESASGPRSVAMALQLWALFNQKDSYLKYERALETTRIPAVGIDWDLNYVDEMASLFSVVLDKTEEITESEFMKLPNEVARLFNREYYFANNNKKVGKGFYSFYDLSSIRRKYLEKKEMPFGYGESLINVIYQNSVKSKALRTYLENGIIRKWAYLWIGDLIPETVEHSQRHSKRLMEFTKNLLNVMGEDFFLSPFSKGELEKEFAPGILYRDLLYFILIVALNVHDLGHVYPKFITPSGRIFHLDGLPSAIRDLHSELTVKLIEDKDYDILGFEKAFRDNVPSLVNIFDGIKKASVVQEAIKVVCRYHRGYALVDEPIKSNSEFIKIFELDTRSAVDVVKEKFPDDETLQKIVLFLIRWLKFIDGTDVQADRVVTESYHKNRVLRTRNESLHLIERLELGEDGSVINELITDAKMIILSKVKPLLKDYDPRTRVNNSDLIRELDELSNQIEKNVYAFIETVKSLSANEYVQIPHVVQIIDTIAFKIKQFGHFEKHKTVAAVFPTFFEYDSSKAEAIIHIGLLGNKLIGDGGEDSSRKQILQKVRENIEDEFNKAKIGEEYRTNGSFNLELSIRILDEDI</sequence>
<dbReference type="SUPFAM" id="SSF55154">
    <property type="entry name" value="CYTH-like phosphatases"/>
    <property type="match status" value="1"/>
</dbReference>
<reference evidence="2" key="1">
    <citation type="submission" date="2016-04" db="EMBL/GenBank/DDBJ databases">
        <title>The genome sequence project of a novel Fervidobacterium isolate from a hot spring in Thailand.</title>
        <authorList>
            <person name="Gonzalez J.M."/>
            <person name="Cuecas A."/>
            <person name="Kanoksilapatham W."/>
        </authorList>
    </citation>
    <scope>NUCLEOTIDE SEQUENCE [LARGE SCALE GENOMIC DNA]</scope>
    <source>
        <strain evidence="2">FC2004</strain>
    </source>
</reference>
<organism evidence="1 2">
    <name type="scientific">Fervidobacterium thailandense</name>
    <dbReference type="NCBI Taxonomy" id="1008305"/>
    <lineage>
        <taxon>Bacteria</taxon>
        <taxon>Thermotogati</taxon>
        <taxon>Thermotogota</taxon>
        <taxon>Thermotogae</taxon>
        <taxon>Thermotogales</taxon>
        <taxon>Fervidobacteriaceae</taxon>
        <taxon>Fervidobacterium</taxon>
    </lineage>
</organism>
<comment type="caution">
    <text evidence="1">The sequence shown here is derived from an EMBL/GenBank/DDBJ whole genome shotgun (WGS) entry which is preliminary data.</text>
</comment>
<dbReference type="InterPro" id="IPR033469">
    <property type="entry name" value="CYTH-like_dom_sf"/>
</dbReference>
<gene>
    <name evidence="1" type="ORF">A4H02_04325</name>
</gene>
<protein>
    <recommendedName>
        <fullName evidence="3">CYTH domain-containing protein</fullName>
    </recommendedName>
</protein>
<evidence type="ECO:0008006" key="3">
    <source>
        <dbReference type="Google" id="ProtNLM"/>
    </source>
</evidence>
<dbReference type="Proteomes" id="UP000094570">
    <property type="component" value="Unassembled WGS sequence"/>
</dbReference>
<dbReference type="Gene3D" id="2.40.320.10">
    <property type="entry name" value="Hypothetical Protein Pfu-838710-001"/>
    <property type="match status" value="1"/>
</dbReference>
<dbReference type="STRING" id="1008305.A4H02_04325"/>